<dbReference type="Proteomes" id="UP000887013">
    <property type="component" value="Unassembled WGS sequence"/>
</dbReference>
<organism evidence="1 2">
    <name type="scientific">Nephila pilipes</name>
    <name type="common">Giant wood spider</name>
    <name type="synonym">Nephila maculata</name>
    <dbReference type="NCBI Taxonomy" id="299642"/>
    <lineage>
        <taxon>Eukaryota</taxon>
        <taxon>Metazoa</taxon>
        <taxon>Ecdysozoa</taxon>
        <taxon>Arthropoda</taxon>
        <taxon>Chelicerata</taxon>
        <taxon>Arachnida</taxon>
        <taxon>Araneae</taxon>
        <taxon>Araneomorphae</taxon>
        <taxon>Entelegynae</taxon>
        <taxon>Araneoidea</taxon>
        <taxon>Nephilidae</taxon>
        <taxon>Nephila</taxon>
    </lineage>
</organism>
<protein>
    <submittedName>
        <fullName evidence="1">Uncharacterized protein</fullName>
    </submittedName>
</protein>
<comment type="caution">
    <text evidence="1">The sequence shown here is derived from an EMBL/GenBank/DDBJ whole genome shotgun (WGS) entry which is preliminary data.</text>
</comment>
<evidence type="ECO:0000313" key="2">
    <source>
        <dbReference type="Proteomes" id="UP000887013"/>
    </source>
</evidence>
<sequence>MLYGRHLTGPLSILKDFCAEDIPVPIRKLKSVTNYLKIKLQLAAEEDGVASSTNQANYIYYNNRLKKYKNFEIGDKVIYLAFVSTHKKYARWTSPCTIVEKRSAPNYLVQMPDNSVKHIYANEIGRLNIVF</sequence>
<evidence type="ECO:0000313" key="1">
    <source>
        <dbReference type="EMBL" id="GFS71619.1"/>
    </source>
</evidence>
<dbReference type="EMBL" id="BMAW01095747">
    <property type="protein sequence ID" value="GFS71619.1"/>
    <property type="molecule type" value="Genomic_DNA"/>
</dbReference>
<dbReference type="AlphaFoldDB" id="A0A8X6T043"/>
<reference evidence="1" key="1">
    <citation type="submission" date="2020-08" db="EMBL/GenBank/DDBJ databases">
        <title>Multicomponent nature underlies the extraordinary mechanical properties of spider dragline silk.</title>
        <authorList>
            <person name="Kono N."/>
            <person name="Nakamura H."/>
            <person name="Mori M."/>
            <person name="Yoshida Y."/>
            <person name="Ohtoshi R."/>
            <person name="Malay A.D."/>
            <person name="Moran D.A.P."/>
            <person name="Tomita M."/>
            <person name="Numata K."/>
            <person name="Arakawa K."/>
        </authorList>
    </citation>
    <scope>NUCLEOTIDE SEQUENCE</scope>
</reference>
<proteinExistence type="predicted"/>
<gene>
    <name evidence="1" type="ORF">NPIL_620481</name>
</gene>
<name>A0A8X6T043_NEPPI</name>
<accession>A0A8X6T043</accession>
<keyword evidence="2" id="KW-1185">Reference proteome</keyword>
<dbReference type="OrthoDB" id="8051507at2759"/>